<sequence>MLNITRTFRQITPLSLDKARSFSASEYRAQTHNNYNGQDTPKSKTPIGGFRGGLIGFLLGFTLASGAGYVYLLDDYHAASNLLLSSVEELQLSTNKVRDYAKKIERVEGDLRSLQNHATTKDQLSELRKEDTLDEKQLALKVQISSL</sequence>
<dbReference type="OrthoDB" id="5331396at2759"/>
<protein>
    <submittedName>
        <fullName evidence="2">2065_t:CDS:1</fullName>
    </submittedName>
</protein>
<evidence type="ECO:0000313" key="3">
    <source>
        <dbReference type="Proteomes" id="UP000789508"/>
    </source>
</evidence>
<comment type="caution">
    <text evidence="2">The sequence shown here is derived from an EMBL/GenBank/DDBJ whole genome shotgun (WGS) entry which is preliminary data.</text>
</comment>
<feature type="non-terminal residue" evidence="2">
    <location>
        <position position="147"/>
    </location>
</feature>
<gene>
    <name evidence="2" type="ORF">ALEPTO_LOCUS2789</name>
</gene>
<dbReference type="PANTHER" id="PTHR37849:SF1">
    <property type="entry name" value="YALI0E11605P"/>
    <property type="match status" value="1"/>
</dbReference>
<dbReference type="PANTHER" id="PTHR37849">
    <property type="entry name" value="YALI0E11605P"/>
    <property type="match status" value="1"/>
</dbReference>
<proteinExistence type="predicted"/>
<keyword evidence="3" id="KW-1185">Reference proteome</keyword>
<keyword evidence="1" id="KW-0812">Transmembrane</keyword>
<name>A0A9N8ZDX0_9GLOM</name>
<evidence type="ECO:0000313" key="2">
    <source>
        <dbReference type="EMBL" id="CAG8487116.1"/>
    </source>
</evidence>
<evidence type="ECO:0000256" key="1">
    <source>
        <dbReference type="SAM" id="Phobius"/>
    </source>
</evidence>
<accession>A0A9N8ZDX0</accession>
<organism evidence="2 3">
    <name type="scientific">Ambispora leptoticha</name>
    <dbReference type="NCBI Taxonomy" id="144679"/>
    <lineage>
        <taxon>Eukaryota</taxon>
        <taxon>Fungi</taxon>
        <taxon>Fungi incertae sedis</taxon>
        <taxon>Mucoromycota</taxon>
        <taxon>Glomeromycotina</taxon>
        <taxon>Glomeromycetes</taxon>
        <taxon>Archaeosporales</taxon>
        <taxon>Ambisporaceae</taxon>
        <taxon>Ambispora</taxon>
    </lineage>
</organism>
<dbReference type="Proteomes" id="UP000789508">
    <property type="component" value="Unassembled WGS sequence"/>
</dbReference>
<dbReference type="AlphaFoldDB" id="A0A9N8ZDX0"/>
<dbReference type="EMBL" id="CAJVPS010000450">
    <property type="protein sequence ID" value="CAG8487116.1"/>
    <property type="molecule type" value="Genomic_DNA"/>
</dbReference>
<keyword evidence="1" id="KW-0472">Membrane</keyword>
<keyword evidence="1" id="KW-1133">Transmembrane helix</keyword>
<feature type="transmembrane region" description="Helical" evidence="1">
    <location>
        <begin position="52"/>
        <end position="72"/>
    </location>
</feature>
<reference evidence="2" key="1">
    <citation type="submission" date="2021-06" db="EMBL/GenBank/DDBJ databases">
        <authorList>
            <person name="Kallberg Y."/>
            <person name="Tangrot J."/>
            <person name="Rosling A."/>
        </authorList>
    </citation>
    <scope>NUCLEOTIDE SEQUENCE</scope>
    <source>
        <strain evidence="2">FL130A</strain>
    </source>
</reference>